<evidence type="ECO:0000313" key="3">
    <source>
        <dbReference type="Proteomes" id="UP000726170"/>
    </source>
</evidence>
<sequence>MKDKFISFLGIAKKAGKCLEGYNKCEDSIKKGNCHLLIVSRESSENTKDKFKTLCDIRNTPMIIYYSKDDLSNILGKEGINIVGISDLSIAKRLMDLWNDMNIN</sequence>
<protein>
    <submittedName>
        <fullName evidence="2">Ribosomal L7Ae/L30e/S12e/Gadd45 family protein</fullName>
    </submittedName>
</protein>
<dbReference type="NCBIfam" id="NF004078">
    <property type="entry name" value="PRK05583.1"/>
    <property type="match status" value="1"/>
</dbReference>
<proteinExistence type="predicted"/>
<feature type="domain" description="Ribosomal protein eL8/eL30/eS12/Gadd45" evidence="1">
    <location>
        <begin position="9"/>
        <end position="80"/>
    </location>
</feature>
<evidence type="ECO:0000259" key="1">
    <source>
        <dbReference type="Pfam" id="PF01248"/>
    </source>
</evidence>
<dbReference type="EMBL" id="JAHLQF010000001">
    <property type="protein sequence ID" value="MBU5482785.1"/>
    <property type="molecule type" value="Genomic_DNA"/>
</dbReference>
<dbReference type="RefSeq" id="WP_216437205.1">
    <property type="nucleotide sequence ID" value="NZ_JAHLQF010000001.1"/>
</dbReference>
<gene>
    <name evidence="2" type="ORF">KQI86_00520</name>
</gene>
<accession>A0ABS6EE64</accession>
<dbReference type="Pfam" id="PF01248">
    <property type="entry name" value="Ribosomal_L7Ae"/>
    <property type="match status" value="1"/>
</dbReference>
<organism evidence="2 3">
    <name type="scientific">Clostridium mobile</name>
    <dbReference type="NCBI Taxonomy" id="2841512"/>
    <lineage>
        <taxon>Bacteria</taxon>
        <taxon>Bacillati</taxon>
        <taxon>Bacillota</taxon>
        <taxon>Clostridia</taxon>
        <taxon>Eubacteriales</taxon>
        <taxon>Clostridiaceae</taxon>
        <taxon>Clostridium</taxon>
    </lineage>
</organism>
<dbReference type="InterPro" id="IPR004038">
    <property type="entry name" value="Ribosomal_eL8/eL30/eS12/Gad45"/>
</dbReference>
<reference evidence="2 3" key="1">
    <citation type="submission" date="2021-06" db="EMBL/GenBank/DDBJ databases">
        <authorList>
            <person name="Sun Q."/>
            <person name="Li D."/>
        </authorList>
    </citation>
    <scope>NUCLEOTIDE SEQUENCE [LARGE SCALE GENOMIC DNA]</scope>
    <source>
        <strain evidence="2 3">MSJ-11</strain>
    </source>
</reference>
<dbReference type="Proteomes" id="UP000726170">
    <property type="component" value="Unassembled WGS sequence"/>
</dbReference>
<evidence type="ECO:0000313" key="2">
    <source>
        <dbReference type="EMBL" id="MBU5482785.1"/>
    </source>
</evidence>
<name>A0ABS6EE64_9CLOT</name>
<comment type="caution">
    <text evidence="2">The sequence shown here is derived from an EMBL/GenBank/DDBJ whole genome shotgun (WGS) entry which is preliminary data.</text>
</comment>
<keyword evidence="3" id="KW-1185">Reference proteome</keyword>